<gene>
    <name evidence="2" type="ORF">EZM97_02935</name>
</gene>
<evidence type="ECO:0000256" key="1">
    <source>
        <dbReference type="SAM" id="MobiDB-lite"/>
    </source>
</evidence>
<reference evidence="2 3" key="1">
    <citation type="submission" date="2019-02" db="EMBL/GenBank/DDBJ databases">
        <title>Dyella amyloliquefaciens sp. nov., isolated from forest soil.</title>
        <authorList>
            <person name="Gao Z.-H."/>
            <person name="Qiu L.-H."/>
        </authorList>
    </citation>
    <scope>NUCLEOTIDE SEQUENCE [LARGE SCALE GENOMIC DNA]</scope>
    <source>
        <strain evidence="2 3">KACC 12747</strain>
    </source>
</reference>
<dbReference type="Proteomes" id="UP000291822">
    <property type="component" value="Unassembled WGS sequence"/>
</dbReference>
<sequence>MSRPGTSHTTLADRTAPATDDKLEVVTSSTDRGLRALAMAIAAQSSWRKACYRAAHEIVRDPTSPAAVAGVGDEASAVVVAMRTRPSGE</sequence>
<keyword evidence="3" id="KW-1185">Reference proteome</keyword>
<protein>
    <submittedName>
        <fullName evidence="2">Uncharacterized protein</fullName>
    </submittedName>
</protein>
<comment type="caution">
    <text evidence="2">The sequence shown here is derived from an EMBL/GenBank/DDBJ whole genome shotgun (WGS) entry which is preliminary data.</text>
</comment>
<proteinExistence type="predicted"/>
<dbReference type="EMBL" id="SJTG01000001">
    <property type="protein sequence ID" value="TCI12323.1"/>
    <property type="molecule type" value="Genomic_DNA"/>
</dbReference>
<accession>A0A4R0YSL1</accession>
<evidence type="ECO:0000313" key="3">
    <source>
        <dbReference type="Proteomes" id="UP000291822"/>
    </source>
</evidence>
<evidence type="ECO:0000313" key="2">
    <source>
        <dbReference type="EMBL" id="TCI12323.1"/>
    </source>
</evidence>
<dbReference type="AlphaFoldDB" id="A0A4R0YSL1"/>
<feature type="compositionally biased region" description="Polar residues" evidence="1">
    <location>
        <begin position="1"/>
        <end position="12"/>
    </location>
</feature>
<name>A0A4R0YSL1_9GAMM</name>
<feature type="region of interest" description="Disordered" evidence="1">
    <location>
        <begin position="1"/>
        <end position="22"/>
    </location>
</feature>
<dbReference type="RefSeq" id="WP_131150894.1">
    <property type="nucleotide sequence ID" value="NZ_SJTG01000001.1"/>
</dbReference>
<organism evidence="2 3">
    <name type="scientific">Dyella soli</name>
    <dbReference type="NCBI Taxonomy" id="522319"/>
    <lineage>
        <taxon>Bacteria</taxon>
        <taxon>Pseudomonadati</taxon>
        <taxon>Pseudomonadota</taxon>
        <taxon>Gammaproteobacteria</taxon>
        <taxon>Lysobacterales</taxon>
        <taxon>Rhodanobacteraceae</taxon>
        <taxon>Dyella</taxon>
    </lineage>
</organism>